<feature type="domain" description="RNA polymerase sigma-70 region 2" evidence="5">
    <location>
        <begin position="21"/>
        <end position="88"/>
    </location>
</feature>
<dbReference type="SUPFAM" id="SSF88659">
    <property type="entry name" value="Sigma3 and sigma4 domains of RNA polymerase sigma factors"/>
    <property type="match status" value="1"/>
</dbReference>
<proteinExistence type="inferred from homology"/>
<keyword evidence="4" id="KW-0804">Transcription</keyword>
<dbReference type="NCBIfam" id="TIGR02937">
    <property type="entry name" value="sigma70-ECF"/>
    <property type="match status" value="1"/>
</dbReference>
<gene>
    <name evidence="7" type="ORF">H7B90_18285</name>
</gene>
<keyword evidence="8" id="KW-1185">Reference proteome</keyword>
<dbReference type="InterPro" id="IPR014284">
    <property type="entry name" value="RNA_pol_sigma-70_dom"/>
</dbReference>
<dbReference type="PANTHER" id="PTHR43133">
    <property type="entry name" value="RNA POLYMERASE ECF-TYPE SIGMA FACTO"/>
    <property type="match status" value="1"/>
</dbReference>
<dbReference type="InterPro" id="IPR013324">
    <property type="entry name" value="RNA_pol_sigma_r3/r4-like"/>
</dbReference>
<protein>
    <submittedName>
        <fullName evidence="7">Sigma-70 family RNA polymerase sigma factor</fullName>
    </submittedName>
</protein>
<dbReference type="Pfam" id="PF08281">
    <property type="entry name" value="Sigma70_r4_2"/>
    <property type="match status" value="1"/>
</dbReference>
<dbReference type="AlphaFoldDB" id="A0A841TXR2"/>
<evidence type="ECO:0000259" key="6">
    <source>
        <dbReference type="Pfam" id="PF08281"/>
    </source>
</evidence>
<accession>A0A841TXR2</accession>
<evidence type="ECO:0000256" key="3">
    <source>
        <dbReference type="ARBA" id="ARBA00023082"/>
    </source>
</evidence>
<dbReference type="GO" id="GO:0016987">
    <property type="term" value="F:sigma factor activity"/>
    <property type="evidence" value="ECO:0007669"/>
    <property type="project" value="UniProtKB-KW"/>
</dbReference>
<organism evidence="7 8">
    <name type="scientific">Cohnella xylanilytica</name>
    <dbReference type="NCBI Taxonomy" id="557555"/>
    <lineage>
        <taxon>Bacteria</taxon>
        <taxon>Bacillati</taxon>
        <taxon>Bacillota</taxon>
        <taxon>Bacilli</taxon>
        <taxon>Bacillales</taxon>
        <taxon>Paenibacillaceae</taxon>
        <taxon>Cohnella</taxon>
    </lineage>
</organism>
<keyword evidence="2" id="KW-0805">Transcription regulation</keyword>
<comment type="similarity">
    <text evidence="1">Belongs to the sigma-70 factor family. ECF subfamily.</text>
</comment>
<dbReference type="Pfam" id="PF04542">
    <property type="entry name" value="Sigma70_r2"/>
    <property type="match status" value="1"/>
</dbReference>
<dbReference type="Gene3D" id="1.10.10.10">
    <property type="entry name" value="Winged helix-like DNA-binding domain superfamily/Winged helix DNA-binding domain"/>
    <property type="match status" value="1"/>
</dbReference>
<comment type="caution">
    <text evidence="7">The sequence shown here is derived from an EMBL/GenBank/DDBJ whole genome shotgun (WGS) entry which is preliminary data.</text>
</comment>
<dbReference type="EMBL" id="JACJVR010000070">
    <property type="protein sequence ID" value="MBB6693357.1"/>
    <property type="molecule type" value="Genomic_DNA"/>
</dbReference>
<evidence type="ECO:0000256" key="2">
    <source>
        <dbReference type="ARBA" id="ARBA00023015"/>
    </source>
</evidence>
<keyword evidence="3" id="KW-0731">Sigma factor</keyword>
<dbReference type="RefSeq" id="WP_185137334.1">
    <property type="nucleotide sequence ID" value="NZ_JACJVR010000070.1"/>
</dbReference>
<evidence type="ECO:0000313" key="7">
    <source>
        <dbReference type="EMBL" id="MBB6693357.1"/>
    </source>
</evidence>
<dbReference type="InterPro" id="IPR013325">
    <property type="entry name" value="RNA_pol_sigma_r2"/>
</dbReference>
<evidence type="ECO:0000256" key="4">
    <source>
        <dbReference type="ARBA" id="ARBA00023163"/>
    </source>
</evidence>
<evidence type="ECO:0000259" key="5">
    <source>
        <dbReference type="Pfam" id="PF04542"/>
    </source>
</evidence>
<sequence>MQDLELAAAAKAGSRDAFISLIRKNETMLYSIANGILRSRPDVLDAIQETILQAYKEIARLREPAYFRTWLVRILINECRRVIRHNRKVIPVEHLQDKRAGSHALESDLELLDLLDGLGMDQKEIVVLYYLEDLSIQEIAGIVDLSESGVKSRLHRARIKLEALMREPAMKEELP</sequence>
<dbReference type="InterPro" id="IPR007627">
    <property type="entry name" value="RNA_pol_sigma70_r2"/>
</dbReference>
<dbReference type="Gene3D" id="1.10.1740.10">
    <property type="match status" value="1"/>
</dbReference>
<dbReference type="CDD" id="cd06171">
    <property type="entry name" value="Sigma70_r4"/>
    <property type="match status" value="1"/>
</dbReference>
<dbReference type="PANTHER" id="PTHR43133:SF51">
    <property type="entry name" value="RNA POLYMERASE SIGMA FACTOR"/>
    <property type="match status" value="1"/>
</dbReference>
<evidence type="ECO:0000313" key="8">
    <source>
        <dbReference type="Proteomes" id="UP000553776"/>
    </source>
</evidence>
<evidence type="ECO:0000256" key="1">
    <source>
        <dbReference type="ARBA" id="ARBA00010641"/>
    </source>
</evidence>
<feature type="domain" description="RNA polymerase sigma factor 70 region 4 type 2" evidence="6">
    <location>
        <begin position="109"/>
        <end position="161"/>
    </location>
</feature>
<dbReference type="InterPro" id="IPR013249">
    <property type="entry name" value="RNA_pol_sigma70_r4_t2"/>
</dbReference>
<dbReference type="GO" id="GO:0006352">
    <property type="term" value="P:DNA-templated transcription initiation"/>
    <property type="evidence" value="ECO:0007669"/>
    <property type="project" value="InterPro"/>
</dbReference>
<dbReference type="GO" id="GO:0003677">
    <property type="term" value="F:DNA binding"/>
    <property type="evidence" value="ECO:0007669"/>
    <property type="project" value="InterPro"/>
</dbReference>
<dbReference type="InterPro" id="IPR036388">
    <property type="entry name" value="WH-like_DNA-bd_sf"/>
</dbReference>
<dbReference type="InterPro" id="IPR039425">
    <property type="entry name" value="RNA_pol_sigma-70-like"/>
</dbReference>
<dbReference type="Proteomes" id="UP000553776">
    <property type="component" value="Unassembled WGS sequence"/>
</dbReference>
<name>A0A841TXR2_9BACL</name>
<reference evidence="7 8" key="1">
    <citation type="submission" date="2020-08" db="EMBL/GenBank/DDBJ databases">
        <title>Cohnella phylogeny.</title>
        <authorList>
            <person name="Dunlap C."/>
        </authorList>
    </citation>
    <scope>NUCLEOTIDE SEQUENCE [LARGE SCALE GENOMIC DNA]</scope>
    <source>
        <strain evidence="7 8">DSM 25239</strain>
    </source>
</reference>
<dbReference type="SUPFAM" id="SSF88946">
    <property type="entry name" value="Sigma2 domain of RNA polymerase sigma factors"/>
    <property type="match status" value="1"/>
</dbReference>